<dbReference type="Proteomes" id="UP000728185">
    <property type="component" value="Unassembled WGS sequence"/>
</dbReference>
<dbReference type="AlphaFoldDB" id="A0A8E0RXV4"/>
<proteinExistence type="predicted"/>
<protein>
    <submittedName>
        <fullName evidence="2">Uncharacterized protein</fullName>
    </submittedName>
</protein>
<feature type="region of interest" description="Disordered" evidence="1">
    <location>
        <begin position="1"/>
        <end position="25"/>
    </location>
</feature>
<evidence type="ECO:0000313" key="2">
    <source>
        <dbReference type="EMBL" id="KAA0194948.1"/>
    </source>
</evidence>
<feature type="compositionally biased region" description="Polar residues" evidence="1">
    <location>
        <begin position="1"/>
        <end position="11"/>
    </location>
</feature>
<keyword evidence="3" id="KW-1185">Reference proteome</keyword>
<sequence>MSPSSGQTETGRSCDLRPLGDPNADLEQETVGSYLCIISCPPRRITKLMKSLKAAKKDVNDRPSFDPGLPDQIATDTENNPQPDSNFEDFDLEPPQDWIPVIESLAGQRALTWEEYAKLRGLPNPAGC</sequence>
<reference evidence="2" key="1">
    <citation type="submission" date="2019-05" db="EMBL/GenBank/DDBJ databases">
        <title>Annotation for the trematode Fasciolopsis buski.</title>
        <authorList>
            <person name="Choi Y.-J."/>
        </authorList>
    </citation>
    <scope>NUCLEOTIDE SEQUENCE</scope>
    <source>
        <strain evidence="2">HT</strain>
        <tissue evidence="2">Whole worm</tissue>
    </source>
</reference>
<gene>
    <name evidence="2" type="ORF">FBUS_06131</name>
</gene>
<accession>A0A8E0RXV4</accession>
<organism evidence="2 3">
    <name type="scientific">Fasciolopsis buskii</name>
    <dbReference type="NCBI Taxonomy" id="27845"/>
    <lineage>
        <taxon>Eukaryota</taxon>
        <taxon>Metazoa</taxon>
        <taxon>Spiralia</taxon>
        <taxon>Lophotrochozoa</taxon>
        <taxon>Platyhelminthes</taxon>
        <taxon>Trematoda</taxon>
        <taxon>Digenea</taxon>
        <taxon>Plagiorchiida</taxon>
        <taxon>Echinostomata</taxon>
        <taxon>Echinostomatoidea</taxon>
        <taxon>Fasciolidae</taxon>
        <taxon>Fasciolopsis</taxon>
    </lineage>
</organism>
<comment type="caution">
    <text evidence="2">The sequence shown here is derived from an EMBL/GenBank/DDBJ whole genome shotgun (WGS) entry which is preliminary data.</text>
</comment>
<name>A0A8E0RXV4_9TREM</name>
<evidence type="ECO:0000313" key="3">
    <source>
        <dbReference type="Proteomes" id="UP000728185"/>
    </source>
</evidence>
<feature type="compositionally biased region" description="Polar residues" evidence="1">
    <location>
        <begin position="74"/>
        <end position="85"/>
    </location>
</feature>
<evidence type="ECO:0000256" key="1">
    <source>
        <dbReference type="SAM" id="MobiDB-lite"/>
    </source>
</evidence>
<feature type="region of interest" description="Disordered" evidence="1">
    <location>
        <begin position="56"/>
        <end position="90"/>
    </location>
</feature>
<dbReference type="EMBL" id="LUCM01004023">
    <property type="protein sequence ID" value="KAA0194948.1"/>
    <property type="molecule type" value="Genomic_DNA"/>
</dbReference>